<dbReference type="Proteomes" id="UP000242188">
    <property type="component" value="Unassembled WGS sequence"/>
</dbReference>
<dbReference type="GO" id="GO:0007189">
    <property type="term" value="P:adenylate cyclase-activating G protein-coupled receptor signaling pathway"/>
    <property type="evidence" value="ECO:0007669"/>
    <property type="project" value="TreeGrafter"/>
</dbReference>
<feature type="transmembrane region" description="Helical" evidence="5">
    <location>
        <begin position="183"/>
        <end position="204"/>
    </location>
</feature>
<accession>A0A210PKU2</accession>
<keyword evidence="3 5" id="KW-1133">Transmembrane helix</keyword>
<sequence>MAYGNGYDIPVYGLDNGGFHLLHILAICCIFLSLISALSIVVVSFKQNSEKSFFSWTKSERLVVYLALCDGCFNISHSLDHFNILLTKDHVRPLELCQFYSFINLEFIFAQTLMVNVIAINAFLMIYFGKNLDFGKKDWRLLVWGFVTPLVLDIVCAATGQFGPTGAYCFFDGIKAKISNICLTTIPMSLILVANAILYGLTFYRIQSEAKRLQHSLGSSSNASRASHRAARNMILFLFAFFVQWWAATVFGIWLLFEEPPMTFFQMVTTFSNIGGVLNGITYAIIRRRQTSVKPESKGNTQHAASSS</sequence>
<feature type="transmembrane region" description="Helical" evidence="5">
    <location>
        <begin position="263"/>
        <end position="286"/>
    </location>
</feature>
<dbReference type="GO" id="GO:0004930">
    <property type="term" value="F:G protein-coupled receptor activity"/>
    <property type="evidence" value="ECO:0007669"/>
    <property type="project" value="TreeGrafter"/>
</dbReference>
<dbReference type="AlphaFoldDB" id="A0A210PKU2"/>
<feature type="domain" description="G-protein coupled receptors family 1 profile" evidence="6">
    <location>
        <begin position="35"/>
        <end position="283"/>
    </location>
</feature>
<dbReference type="PROSITE" id="PS50262">
    <property type="entry name" value="G_PROTEIN_RECEP_F1_2"/>
    <property type="match status" value="1"/>
</dbReference>
<evidence type="ECO:0000256" key="3">
    <source>
        <dbReference type="ARBA" id="ARBA00022989"/>
    </source>
</evidence>
<evidence type="ECO:0000313" key="8">
    <source>
        <dbReference type="Proteomes" id="UP000242188"/>
    </source>
</evidence>
<keyword evidence="4 5" id="KW-0472">Membrane</keyword>
<dbReference type="OrthoDB" id="6115658at2759"/>
<proteinExistence type="predicted"/>
<dbReference type="InterPro" id="IPR017452">
    <property type="entry name" value="GPCR_Rhodpsn_7TM"/>
</dbReference>
<evidence type="ECO:0000256" key="1">
    <source>
        <dbReference type="ARBA" id="ARBA00004141"/>
    </source>
</evidence>
<keyword evidence="8" id="KW-1185">Reference proteome</keyword>
<evidence type="ECO:0000256" key="4">
    <source>
        <dbReference type="ARBA" id="ARBA00023136"/>
    </source>
</evidence>
<dbReference type="PANTHER" id="PTHR23112">
    <property type="entry name" value="G PROTEIN-COUPLED RECEPTOR 157-RELATED"/>
    <property type="match status" value="1"/>
</dbReference>
<protein>
    <recommendedName>
        <fullName evidence="6">G-protein coupled receptors family 1 profile domain-containing protein</fullName>
    </recommendedName>
</protein>
<feature type="transmembrane region" description="Helical" evidence="5">
    <location>
        <begin position="20"/>
        <end position="42"/>
    </location>
</feature>
<name>A0A210PKU2_MIZYE</name>
<evidence type="ECO:0000256" key="2">
    <source>
        <dbReference type="ARBA" id="ARBA00022692"/>
    </source>
</evidence>
<dbReference type="SUPFAM" id="SSF81321">
    <property type="entry name" value="Family A G protein-coupled receptor-like"/>
    <property type="match status" value="1"/>
</dbReference>
<comment type="caution">
    <text evidence="7">The sequence shown here is derived from an EMBL/GenBank/DDBJ whole genome shotgun (WGS) entry which is preliminary data.</text>
</comment>
<evidence type="ECO:0000313" key="7">
    <source>
        <dbReference type="EMBL" id="OWF37108.1"/>
    </source>
</evidence>
<keyword evidence="2 5" id="KW-0812">Transmembrane</keyword>
<dbReference type="Gene3D" id="1.20.1070.10">
    <property type="entry name" value="Rhodopsin 7-helix transmembrane proteins"/>
    <property type="match status" value="1"/>
</dbReference>
<feature type="transmembrane region" description="Helical" evidence="5">
    <location>
        <begin position="62"/>
        <end position="79"/>
    </location>
</feature>
<feature type="transmembrane region" description="Helical" evidence="5">
    <location>
        <begin position="141"/>
        <end position="163"/>
    </location>
</feature>
<evidence type="ECO:0000259" key="6">
    <source>
        <dbReference type="PROSITE" id="PS50262"/>
    </source>
</evidence>
<gene>
    <name evidence="7" type="ORF">KP79_PYT09798</name>
</gene>
<feature type="transmembrane region" description="Helical" evidence="5">
    <location>
        <begin position="235"/>
        <end position="257"/>
    </location>
</feature>
<organism evidence="7 8">
    <name type="scientific">Mizuhopecten yessoensis</name>
    <name type="common">Japanese scallop</name>
    <name type="synonym">Patinopecten yessoensis</name>
    <dbReference type="NCBI Taxonomy" id="6573"/>
    <lineage>
        <taxon>Eukaryota</taxon>
        <taxon>Metazoa</taxon>
        <taxon>Spiralia</taxon>
        <taxon>Lophotrochozoa</taxon>
        <taxon>Mollusca</taxon>
        <taxon>Bivalvia</taxon>
        <taxon>Autobranchia</taxon>
        <taxon>Pteriomorphia</taxon>
        <taxon>Pectinida</taxon>
        <taxon>Pectinoidea</taxon>
        <taxon>Pectinidae</taxon>
        <taxon>Mizuhopecten</taxon>
    </lineage>
</organism>
<evidence type="ECO:0000256" key="5">
    <source>
        <dbReference type="SAM" id="Phobius"/>
    </source>
</evidence>
<dbReference type="GO" id="GO:0005886">
    <property type="term" value="C:plasma membrane"/>
    <property type="evidence" value="ECO:0007669"/>
    <property type="project" value="TreeGrafter"/>
</dbReference>
<dbReference type="EMBL" id="NEDP02005595">
    <property type="protein sequence ID" value="OWF37108.1"/>
    <property type="molecule type" value="Genomic_DNA"/>
</dbReference>
<feature type="transmembrane region" description="Helical" evidence="5">
    <location>
        <begin position="99"/>
        <end position="129"/>
    </location>
</feature>
<comment type="subcellular location">
    <subcellularLocation>
        <location evidence="1">Membrane</location>
        <topology evidence="1">Multi-pass membrane protein</topology>
    </subcellularLocation>
</comment>
<reference evidence="7 8" key="1">
    <citation type="journal article" date="2017" name="Nat. Ecol. Evol.">
        <title>Scallop genome provides insights into evolution of bilaterian karyotype and development.</title>
        <authorList>
            <person name="Wang S."/>
            <person name="Zhang J."/>
            <person name="Jiao W."/>
            <person name="Li J."/>
            <person name="Xun X."/>
            <person name="Sun Y."/>
            <person name="Guo X."/>
            <person name="Huan P."/>
            <person name="Dong B."/>
            <person name="Zhang L."/>
            <person name="Hu X."/>
            <person name="Sun X."/>
            <person name="Wang J."/>
            <person name="Zhao C."/>
            <person name="Wang Y."/>
            <person name="Wang D."/>
            <person name="Huang X."/>
            <person name="Wang R."/>
            <person name="Lv J."/>
            <person name="Li Y."/>
            <person name="Zhang Z."/>
            <person name="Liu B."/>
            <person name="Lu W."/>
            <person name="Hui Y."/>
            <person name="Liang J."/>
            <person name="Zhou Z."/>
            <person name="Hou R."/>
            <person name="Li X."/>
            <person name="Liu Y."/>
            <person name="Li H."/>
            <person name="Ning X."/>
            <person name="Lin Y."/>
            <person name="Zhao L."/>
            <person name="Xing Q."/>
            <person name="Dou J."/>
            <person name="Li Y."/>
            <person name="Mao J."/>
            <person name="Guo H."/>
            <person name="Dou H."/>
            <person name="Li T."/>
            <person name="Mu C."/>
            <person name="Jiang W."/>
            <person name="Fu Q."/>
            <person name="Fu X."/>
            <person name="Miao Y."/>
            <person name="Liu J."/>
            <person name="Yu Q."/>
            <person name="Li R."/>
            <person name="Liao H."/>
            <person name="Li X."/>
            <person name="Kong Y."/>
            <person name="Jiang Z."/>
            <person name="Chourrout D."/>
            <person name="Li R."/>
            <person name="Bao Z."/>
        </authorList>
    </citation>
    <scope>NUCLEOTIDE SEQUENCE [LARGE SCALE GENOMIC DNA]</scope>
    <source>
        <strain evidence="7 8">PY_sf001</strain>
    </source>
</reference>
<dbReference type="PANTHER" id="PTHR23112:SF0">
    <property type="entry name" value="TRANSMEMBRANE PROTEIN 116"/>
    <property type="match status" value="1"/>
</dbReference>